<dbReference type="GeneID" id="63768528"/>
<keyword evidence="2" id="KW-1185">Reference proteome</keyword>
<dbReference type="RefSeq" id="XP_040703737.1">
    <property type="nucleotide sequence ID" value="XM_040852455.1"/>
</dbReference>
<reference evidence="2" key="1">
    <citation type="journal article" date="2017" name="Genome Biol.">
        <title>Comparative genomics reveals high biological diversity and specific adaptations in the industrially and medically important fungal genus Aspergillus.</title>
        <authorList>
            <person name="de Vries R.P."/>
            <person name="Riley R."/>
            <person name="Wiebenga A."/>
            <person name="Aguilar-Osorio G."/>
            <person name="Amillis S."/>
            <person name="Uchima C.A."/>
            <person name="Anderluh G."/>
            <person name="Asadollahi M."/>
            <person name="Askin M."/>
            <person name="Barry K."/>
            <person name="Battaglia E."/>
            <person name="Bayram O."/>
            <person name="Benocci T."/>
            <person name="Braus-Stromeyer S.A."/>
            <person name="Caldana C."/>
            <person name="Canovas D."/>
            <person name="Cerqueira G.C."/>
            <person name="Chen F."/>
            <person name="Chen W."/>
            <person name="Choi C."/>
            <person name="Clum A."/>
            <person name="Dos Santos R.A."/>
            <person name="Damasio A.R."/>
            <person name="Diallinas G."/>
            <person name="Emri T."/>
            <person name="Fekete E."/>
            <person name="Flipphi M."/>
            <person name="Freyberg S."/>
            <person name="Gallo A."/>
            <person name="Gournas C."/>
            <person name="Habgood R."/>
            <person name="Hainaut M."/>
            <person name="Harispe M.L."/>
            <person name="Henrissat B."/>
            <person name="Hilden K.S."/>
            <person name="Hope R."/>
            <person name="Hossain A."/>
            <person name="Karabika E."/>
            <person name="Karaffa L."/>
            <person name="Karanyi Z."/>
            <person name="Krasevec N."/>
            <person name="Kuo A."/>
            <person name="Kusch H."/>
            <person name="LaButti K."/>
            <person name="Lagendijk E.L."/>
            <person name="Lapidus A."/>
            <person name="Levasseur A."/>
            <person name="Lindquist E."/>
            <person name="Lipzen A."/>
            <person name="Logrieco A.F."/>
            <person name="MacCabe A."/>
            <person name="Maekelae M.R."/>
            <person name="Malavazi I."/>
            <person name="Melin P."/>
            <person name="Meyer V."/>
            <person name="Mielnichuk N."/>
            <person name="Miskei M."/>
            <person name="Molnar A.P."/>
            <person name="Mule G."/>
            <person name="Ngan C.Y."/>
            <person name="Orejas M."/>
            <person name="Orosz E."/>
            <person name="Ouedraogo J.P."/>
            <person name="Overkamp K.M."/>
            <person name="Park H.-S."/>
            <person name="Perrone G."/>
            <person name="Piumi F."/>
            <person name="Punt P.J."/>
            <person name="Ram A.F."/>
            <person name="Ramon A."/>
            <person name="Rauscher S."/>
            <person name="Record E."/>
            <person name="Riano-Pachon D.M."/>
            <person name="Robert V."/>
            <person name="Roehrig J."/>
            <person name="Ruller R."/>
            <person name="Salamov A."/>
            <person name="Salih N.S."/>
            <person name="Samson R.A."/>
            <person name="Sandor E."/>
            <person name="Sanguinetti M."/>
            <person name="Schuetze T."/>
            <person name="Sepcic K."/>
            <person name="Shelest E."/>
            <person name="Sherlock G."/>
            <person name="Sophianopoulou V."/>
            <person name="Squina F.M."/>
            <person name="Sun H."/>
            <person name="Susca A."/>
            <person name="Todd R.B."/>
            <person name="Tsang A."/>
            <person name="Unkles S.E."/>
            <person name="van de Wiele N."/>
            <person name="van Rossen-Uffink D."/>
            <person name="Oliveira J.V."/>
            <person name="Vesth T.C."/>
            <person name="Visser J."/>
            <person name="Yu J.-H."/>
            <person name="Zhou M."/>
            <person name="Andersen M.R."/>
            <person name="Archer D.B."/>
            <person name="Baker S.E."/>
            <person name="Benoit I."/>
            <person name="Brakhage A.A."/>
            <person name="Braus G.H."/>
            <person name="Fischer R."/>
            <person name="Frisvad J.C."/>
            <person name="Goldman G.H."/>
            <person name="Houbraken J."/>
            <person name="Oakley B."/>
            <person name="Pocsi I."/>
            <person name="Scazzocchio C."/>
            <person name="Seiboth B."/>
            <person name="vanKuyk P.A."/>
            <person name="Wortman J."/>
            <person name="Dyer P.S."/>
            <person name="Grigoriev I.V."/>
        </authorList>
    </citation>
    <scope>NUCLEOTIDE SEQUENCE [LARGE SCALE GENOMIC DNA]</scope>
    <source>
        <strain evidence="2">CBS 593.65</strain>
    </source>
</reference>
<dbReference type="EMBL" id="KV878585">
    <property type="protein sequence ID" value="OJJ59931.1"/>
    <property type="molecule type" value="Genomic_DNA"/>
</dbReference>
<dbReference type="AlphaFoldDB" id="A0A1L9TKM5"/>
<dbReference type="VEuPathDB" id="FungiDB:ASPSYDRAFT_912579"/>
<proteinExistence type="predicted"/>
<sequence>MSRHGAVMEQAPSPSPVWDIMDPFQGRGSACFSPWAFASSWPAQRSRASPWYPLLVRYTTVCGAWLRTHNWPRDWGQIYGERCGWCWKDILQGEIMKQAMLSNGPDLETTFYGLLSCVFPVRSENGNVMLGDIEIVATGAHRFFPWRSGLEVGCLEPKHIAPPLATVRSGSGDISTPAGVSPANLDASLAVSL</sequence>
<evidence type="ECO:0000313" key="2">
    <source>
        <dbReference type="Proteomes" id="UP000184356"/>
    </source>
</evidence>
<protein>
    <submittedName>
        <fullName evidence="1">Uncharacterized protein</fullName>
    </submittedName>
</protein>
<dbReference type="Proteomes" id="UP000184356">
    <property type="component" value="Unassembled WGS sequence"/>
</dbReference>
<organism evidence="1 2">
    <name type="scientific">Aspergillus sydowii CBS 593.65</name>
    <dbReference type="NCBI Taxonomy" id="1036612"/>
    <lineage>
        <taxon>Eukaryota</taxon>
        <taxon>Fungi</taxon>
        <taxon>Dikarya</taxon>
        <taxon>Ascomycota</taxon>
        <taxon>Pezizomycotina</taxon>
        <taxon>Eurotiomycetes</taxon>
        <taxon>Eurotiomycetidae</taxon>
        <taxon>Eurotiales</taxon>
        <taxon>Aspergillaceae</taxon>
        <taxon>Aspergillus</taxon>
        <taxon>Aspergillus subgen. Nidulantes</taxon>
    </lineage>
</organism>
<name>A0A1L9TKM5_9EURO</name>
<evidence type="ECO:0000313" key="1">
    <source>
        <dbReference type="EMBL" id="OJJ59931.1"/>
    </source>
</evidence>
<gene>
    <name evidence="1" type="ORF">ASPSYDRAFT_912579</name>
</gene>
<accession>A0A1L9TKM5</accession>